<evidence type="ECO:0000259" key="1">
    <source>
        <dbReference type="PROSITE" id="PS50404"/>
    </source>
</evidence>
<dbReference type="SUPFAM" id="SSF52833">
    <property type="entry name" value="Thioredoxin-like"/>
    <property type="match status" value="1"/>
</dbReference>
<accession>A0A9X4AXT6</accession>
<name>A0A9X4AXT6_9BACT</name>
<gene>
    <name evidence="3" type="ORF">KEG57_39130</name>
</gene>
<dbReference type="PROSITE" id="PS51354">
    <property type="entry name" value="GLUTAREDOXIN_2"/>
    <property type="match status" value="1"/>
</dbReference>
<dbReference type="InterPro" id="IPR050983">
    <property type="entry name" value="GST_Omega/HSP26"/>
</dbReference>
<dbReference type="PANTHER" id="PTHR43968:SF6">
    <property type="entry name" value="GLUTATHIONE S-TRANSFERASE OMEGA"/>
    <property type="match status" value="1"/>
</dbReference>
<dbReference type="PANTHER" id="PTHR43968">
    <property type="match status" value="1"/>
</dbReference>
<dbReference type="Proteomes" id="UP001151081">
    <property type="component" value="Unassembled WGS sequence"/>
</dbReference>
<dbReference type="RefSeq" id="WP_272425222.1">
    <property type="nucleotide sequence ID" value="NZ_JAGTJJ010000040.1"/>
</dbReference>
<protein>
    <submittedName>
        <fullName evidence="3">Glutathione S-transferase family protein</fullName>
    </submittedName>
</protein>
<comment type="caution">
    <text evidence="3">The sequence shown here is derived from an EMBL/GenBank/DDBJ whole genome shotgun (WGS) entry which is preliminary data.</text>
</comment>
<evidence type="ECO:0000259" key="2">
    <source>
        <dbReference type="PROSITE" id="PS50405"/>
    </source>
</evidence>
<dbReference type="SUPFAM" id="SSF47616">
    <property type="entry name" value="GST C-terminal domain-like"/>
    <property type="match status" value="1"/>
</dbReference>
<organism evidence="3 4">
    <name type="scientific">Polyangium jinanense</name>
    <dbReference type="NCBI Taxonomy" id="2829994"/>
    <lineage>
        <taxon>Bacteria</taxon>
        <taxon>Pseudomonadati</taxon>
        <taxon>Myxococcota</taxon>
        <taxon>Polyangia</taxon>
        <taxon>Polyangiales</taxon>
        <taxon>Polyangiaceae</taxon>
        <taxon>Polyangium</taxon>
    </lineage>
</organism>
<evidence type="ECO:0000313" key="3">
    <source>
        <dbReference type="EMBL" id="MDC3986555.1"/>
    </source>
</evidence>
<feature type="domain" description="GST C-terminal" evidence="2">
    <location>
        <begin position="105"/>
        <end position="251"/>
    </location>
</feature>
<dbReference type="Pfam" id="PF13417">
    <property type="entry name" value="GST_N_3"/>
    <property type="match status" value="1"/>
</dbReference>
<dbReference type="Pfam" id="PF13410">
    <property type="entry name" value="GST_C_2"/>
    <property type="match status" value="1"/>
</dbReference>
<sequence>MENKKTRLYSISFSPWSEKARWALDHHRISYEEVEHYPFAGELRLRILLRKPTGRVTVPILDDRGALLTDSFDIARHADAVGAGPKLFPAGREAEVEAWNRRSETTLAALRAMMMLKFVDDPTFGRAALPRGTPEAIVPLLMPIGRGAMQLFVAKYRMRDGAEAHRAVAEEGLETLDKALAEGQKYLLGDTFSYADIAMALVLQVVSPVDKRFMPTGPGGRAGWSNPDLAERYARLVKWRDELYENHRRWV</sequence>
<dbReference type="InterPro" id="IPR004045">
    <property type="entry name" value="Glutathione_S-Trfase_N"/>
</dbReference>
<dbReference type="GO" id="GO:0005737">
    <property type="term" value="C:cytoplasm"/>
    <property type="evidence" value="ECO:0007669"/>
    <property type="project" value="TreeGrafter"/>
</dbReference>
<feature type="domain" description="GST N-terminal" evidence="1">
    <location>
        <begin position="4"/>
        <end position="86"/>
    </location>
</feature>
<dbReference type="PROSITE" id="PS50404">
    <property type="entry name" value="GST_NTER"/>
    <property type="match status" value="1"/>
</dbReference>
<dbReference type="AlphaFoldDB" id="A0A9X4AXT6"/>
<dbReference type="InterPro" id="IPR036282">
    <property type="entry name" value="Glutathione-S-Trfase_C_sf"/>
</dbReference>
<dbReference type="InterPro" id="IPR036249">
    <property type="entry name" value="Thioredoxin-like_sf"/>
</dbReference>
<dbReference type="Gene3D" id="3.40.30.10">
    <property type="entry name" value="Glutaredoxin"/>
    <property type="match status" value="1"/>
</dbReference>
<reference evidence="3 4" key="1">
    <citation type="submission" date="2021-04" db="EMBL/GenBank/DDBJ databases">
        <title>Genome analysis of Polyangium sp.</title>
        <authorList>
            <person name="Li Y."/>
            <person name="Wang J."/>
        </authorList>
    </citation>
    <scope>NUCLEOTIDE SEQUENCE [LARGE SCALE GENOMIC DNA]</scope>
    <source>
        <strain evidence="3 4">SDU14</strain>
    </source>
</reference>
<dbReference type="InterPro" id="IPR010987">
    <property type="entry name" value="Glutathione-S-Trfase_C-like"/>
</dbReference>
<evidence type="ECO:0000313" key="4">
    <source>
        <dbReference type="Proteomes" id="UP001151081"/>
    </source>
</evidence>
<dbReference type="CDD" id="cd00570">
    <property type="entry name" value="GST_N_family"/>
    <property type="match status" value="1"/>
</dbReference>
<dbReference type="PROSITE" id="PS50405">
    <property type="entry name" value="GST_CTER"/>
    <property type="match status" value="1"/>
</dbReference>
<keyword evidence="4" id="KW-1185">Reference proteome</keyword>
<dbReference type="Gene3D" id="1.20.1050.10">
    <property type="match status" value="1"/>
</dbReference>
<dbReference type="EMBL" id="JAGTJJ010000040">
    <property type="protein sequence ID" value="MDC3986555.1"/>
    <property type="molecule type" value="Genomic_DNA"/>
</dbReference>
<proteinExistence type="predicted"/>